<sequence length="306" mass="33447">MAGKEEDAAAVGVARPPNPALPYREDCWSEGATSTLIDAWGERFVELNRGNLRQKHWQEVADVVNSRRTAVRRPLRTDIQCKNRIDTLKKKYKVERARIAGSAASQWPFYDRLEELVGSSAPFSQKESPPPPPLALPLPFRKSSPLPAAAAARPSSTAKEKRHSLAAPVEDSSFVKRKYSAVAAAAAAAAAHKAEEAESGSSKSSTERSARGGGGGGWRASNEGNAGDGVGDDAEGVRELARAILRFGEIYERVEAAKQQQLLELEKQRMEFVKGLEFQRMQIFVDSQVQLEKLKRAKRATSDGYS</sequence>
<feature type="region of interest" description="Disordered" evidence="7">
    <location>
        <begin position="193"/>
        <end position="233"/>
    </location>
</feature>
<keyword evidence="5" id="KW-0804">Transcription</keyword>
<proteinExistence type="predicted"/>
<keyword evidence="4" id="KW-0238">DNA-binding</keyword>
<reference evidence="9" key="1">
    <citation type="submission" date="2015-07" db="EMBL/GenBank/DDBJ databases">
        <title>Transcriptome Assembly of Anthurium amnicola.</title>
        <authorList>
            <person name="Suzuki J."/>
        </authorList>
    </citation>
    <scope>NUCLEOTIDE SEQUENCE</scope>
</reference>
<feature type="compositionally biased region" description="Low complexity" evidence="7">
    <location>
        <begin position="137"/>
        <end position="157"/>
    </location>
</feature>
<evidence type="ECO:0000256" key="5">
    <source>
        <dbReference type="ARBA" id="ARBA00023163"/>
    </source>
</evidence>
<evidence type="ECO:0000256" key="1">
    <source>
        <dbReference type="ARBA" id="ARBA00004123"/>
    </source>
</evidence>
<keyword evidence="2" id="KW-0805">Transcription regulation</keyword>
<evidence type="ECO:0000259" key="8">
    <source>
        <dbReference type="Pfam" id="PF13837"/>
    </source>
</evidence>
<evidence type="ECO:0000256" key="7">
    <source>
        <dbReference type="SAM" id="MobiDB-lite"/>
    </source>
</evidence>
<dbReference type="Gene3D" id="1.10.10.60">
    <property type="entry name" value="Homeodomain-like"/>
    <property type="match status" value="1"/>
</dbReference>
<dbReference type="InterPro" id="IPR044823">
    <property type="entry name" value="ASIL1/2-like"/>
</dbReference>
<dbReference type="Pfam" id="PF13837">
    <property type="entry name" value="Myb_DNA-bind_4"/>
    <property type="match status" value="1"/>
</dbReference>
<keyword evidence="6" id="KW-0539">Nucleus</keyword>
<evidence type="ECO:0000256" key="6">
    <source>
        <dbReference type="ARBA" id="ARBA00023242"/>
    </source>
</evidence>
<name>A0A1D1XF92_9ARAE</name>
<dbReference type="GO" id="GO:0000976">
    <property type="term" value="F:transcription cis-regulatory region binding"/>
    <property type="evidence" value="ECO:0007669"/>
    <property type="project" value="TreeGrafter"/>
</dbReference>
<dbReference type="InterPro" id="IPR044822">
    <property type="entry name" value="Myb_DNA-bind_4"/>
</dbReference>
<protein>
    <recommendedName>
        <fullName evidence="8">Myb/SANT-like DNA-binding domain-containing protein</fullName>
    </recommendedName>
</protein>
<comment type="subcellular location">
    <subcellularLocation>
        <location evidence="1">Nucleus</location>
    </subcellularLocation>
</comment>
<dbReference type="GO" id="GO:0005634">
    <property type="term" value="C:nucleus"/>
    <property type="evidence" value="ECO:0007669"/>
    <property type="project" value="UniProtKB-SubCell"/>
</dbReference>
<evidence type="ECO:0000256" key="3">
    <source>
        <dbReference type="ARBA" id="ARBA00023054"/>
    </source>
</evidence>
<gene>
    <name evidence="9" type="ORF">g.85726</name>
</gene>
<dbReference type="PANTHER" id="PTHR31307:SF16">
    <property type="entry name" value="OS05G0560600 PROTEIN"/>
    <property type="match status" value="1"/>
</dbReference>
<dbReference type="EMBL" id="GDJX01026852">
    <property type="protein sequence ID" value="JAT41084.1"/>
    <property type="molecule type" value="Transcribed_RNA"/>
</dbReference>
<dbReference type="PANTHER" id="PTHR31307">
    <property type="entry name" value="TRIHELIX TRANSCRIPTION FACTOR ASIL2"/>
    <property type="match status" value="1"/>
</dbReference>
<keyword evidence="3" id="KW-0175">Coiled coil</keyword>
<evidence type="ECO:0000256" key="2">
    <source>
        <dbReference type="ARBA" id="ARBA00023015"/>
    </source>
</evidence>
<accession>A0A1D1XF92</accession>
<feature type="region of interest" description="Disordered" evidence="7">
    <location>
        <begin position="121"/>
        <end position="167"/>
    </location>
</feature>
<feature type="domain" description="Myb/SANT-like DNA-binding" evidence="8">
    <location>
        <begin position="26"/>
        <end position="116"/>
    </location>
</feature>
<evidence type="ECO:0000313" key="9">
    <source>
        <dbReference type="EMBL" id="JAT41084.1"/>
    </source>
</evidence>
<organism evidence="9">
    <name type="scientific">Anthurium amnicola</name>
    <dbReference type="NCBI Taxonomy" id="1678845"/>
    <lineage>
        <taxon>Eukaryota</taxon>
        <taxon>Viridiplantae</taxon>
        <taxon>Streptophyta</taxon>
        <taxon>Embryophyta</taxon>
        <taxon>Tracheophyta</taxon>
        <taxon>Spermatophyta</taxon>
        <taxon>Magnoliopsida</taxon>
        <taxon>Liliopsida</taxon>
        <taxon>Araceae</taxon>
        <taxon>Pothoideae</taxon>
        <taxon>Potheae</taxon>
        <taxon>Anthurium</taxon>
    </lineage>
</organism>
<dbReference type="FunFam" id="1.10.10.60:FF:000104">
    <property type="entry name" value="trihelix transcription factor ASIL2"/>
    <property type="match status" value="1"/>
</dbReference>
<evidence type="ECO:0000256" key="4">
    <source>
        <dbReference type="ARBA" id="ARBA00023125"/>
    </source>
</evidence>
<dbReference type="AlphaFoldDB" id="A0A1D1XF92"/>